<protein>
    <submittedName>
        <fullName evidence="1">Uncharacterized protein</fullName>
    </submittedName>
</protein>
<dbReference type="Proteomes" id="UP001163603">
    <property type="component" value="Chromosome 9"/>
</dbReference>
<organism evidence="1 2">
    <name type="scientific">Pistacia integerrima</name>
    <dbReference type="NCBI Taxonomy" id="434235"/>
    <lineage>
        <taxon>Eukaryota</taxon>
        <taxon>Viridiplantae</taxon>
        <taxon>Streptophyta</taxon>
        <taxon>Embryophyta</taxon>
        <taxon>Tracheophyta</taxon>
        <taxon>Spermatophyta</taxon>
        <taxon>Magnoliopsida</taxon>
        <taxon>eudicotyledons</taxon>
        <taxon>Gunneridae</taxon>
        <taxon>Pentapetalae</taxon>
        <taxon>rosids</taxon>
        <taxon>malvids</taxon>
        <taxon>Sapindales</taxon>
        <taxon>Anacardiaceae</taxon>
        <taxon>Pistacia</taxon>
    </lineage>
</organism>
<proteinExistence type="predicted"/>
<accession>A0ACC0Y1G7</accession>
<evidence type="ECO:0000313" key="1">
    <source>
        <dbReference type="EMBL" id="KAJ0027181.1"/>
    </source>
</evidence>
<comment type="caution">
    <text evidence="1">The sequence shown here is derived from an EMBL/GenBank/DDBJ whole genome shotgun (WGS) entry which is preliminary data.</text>
</comment>
<keyword evidence="2" id="KW-1185">Reference proteome</keyword>
<sequence>MLFVSSPMSLQGASFRHNVNVMDMKEVKCMPWSCINSLARHHCLFLPSSSQCKIGLARSCASGKTIRFIVNLGGLNCEAPLFGQASELLSVRSCKVKKSDDTEGNLSGESIMLDEEILKRELQIAIEEEDYVQAAKIRDSLRMFEEDTRTSVLGANARFYDAFKHGDLAAMQGLWAKGDNVCCVHPGASGISGYDSVMESWEVVWMNYDFPLAIEVKDVRIHVRGNVGYVTCIEFVRTKGSSWGGQFVTNLFEKINGQWFICIHHASPIDL</sequence>
<name>A0ACC0Y1G7_9ROSI</name>
<dbReference type="EMBL" id="CM047744">
    <property type="protein sequence ID" value="KAJ0027181.1"/>
    <property type="molecule type" value="Genomic_DNA"/>
</dbReference>
<reference evidence="2" key="1">
    <citation type="journal article" date="2023" name="G3 (Bethesda)">
        <title>Genome assembly and association tests identify interacting loci associated with vigor, precocity, and sex in interspecific pistachio rootstocks.</title>
        <authorList>
            <person name="Palmer W."/>
            <person name="Jacygrad E."/>
            <person name="Sagayaradj S."/>
            <person name="Cavanaugh K."/>
            <person name="Han R."/>
            <person name="Bertier L."/>
            <person name="Beede B."/>
            <person name="Kafkas S."/>
            <person name="Golino D."/>
            <person name="Preece J."/>
            <person name="Michelmore R."/>
        </authorList>
    </citation>
    <scope>NUCLEOTIDE SEQUENCE [LARGE SCALE GENOMIC DNA]</scope>
</reference>
<evidence type="ECO:0000313" key="2">
    <source>
        <dbReference type="Proteomes" id="UP001163603"/>
    </source>
</evidence>
<gene>
    <name evidence="1" type="ORF">Pint_35279</name>
</gene>